<dbReference type="GO" id="GO:0003677">
    <property type="term" value="F:DNA binding"/>
    <property type="evidence" value="ECO:0007669"/>
    <property type="project" value="InterPro"/>
</dbReference>
<dbReference type="InterPro" id="IPR013762">
    <property type="entry name" value="Integrase-like_cat_sf"/>
</dbReference>
<sequence length="107" mass="11667">MKRLVAGMPDLTVAEMTQLASTSPHAFRHTFGTQAGANDVPLDVIQRIMGHASLQTTTIYLQAERERMMKESAEYFMKTLPKSDAQGVGDASAQTTSNVPFPARPDV</sequence>
<evidence type="ECO:0000313" key="5">
    <source>
        <dbReference type="Proteomes" id="UP000494363"/>
    </source>
</evidence>
<dbReference type="AlphaFoldDB" id="A0A6J5FAK1"/>
<evidence type="ECO:0000259" key="3">
    <source>
        <dbReference type="PROSITE" id="PS51898"/>
    </source>
</evidence>
<evidence type="ECO:0000256" key="2">
    <source>
        <dbReference type="SAM" id="MobiDB-lite"/>
    </source>
</evidence>
<dbReference type="PROSITE" id="PS51898">
    <property type="entry name" value="TYR_RECOMBINASE"/>
    <property type="match status" value="1"/>
</dbReference>
<dbReference type="SUPFAM" id="SSF56349">
    <property type="entry name" value="DNA breaking-rejoining enzymes"/>
    <property type="match status" value="1"/>
</dbReference>
<dbReference type="Pfam" id="PF00589">
    <property type="entry name" value="Phage_integrase"/>
    <property type="match status" value="1"/>
</dbReference>
<feature type="region of interest" description="Disordered" evidence="2">
    <location>
        <begin position="83"/>
        <end position="107"/>
    </location>
</feature>
<dbReference type="InterPro" id="IPR002104">
    <property type="entry name" value="Integrase_catalytic"/>
</dbReference>
<dbReference type="EMBL" id="CADIKH010000123">
    <property type="protein sequence ID" value="CAB3774487.1"/>
    <property type="molecule type" value="Genomic_DNA"/>
</dbReference>
<protein>
    <submittedName>
        <fullName evidence="4">Tyrosine recombinase XerC</fullName>
    </submittedName>
</protein>
<organism evidence="4 5">
    <name type="scientific">Paraburkholderia humisilvae</name>
    <dbReference type="NCBI Taxonomy" id="627669"/>
    <lineage>
        <taxon>Bacteria</taxon>
        <taxon>Pseudomonadati</taxon>
        <taxon>Pseudomonadota</taxon>
        <taxon>Betaproteobacteria</taxon>
        <taxon>Burkholderiales</taxon>
        <taxon>Burkholderiaceae</taxon>
        <taxon>Paraburkholderia</taxon>
    </lineage>
</organism>
<dbReference type="CDD" id="cd00397">
    <property type="entry name" value="DNA_BRE_C"/>
    <property type="match status" value="1"/>
</dbReference>
<keyword evidence="1" id="KW-0233">DNA recombination</keyword>
<feature type="domain" description="Tyr recombinase" evidence="3">
    <location>
        <begin position="1"/>
        <end position="74"/>
    </location>
</feature>
<dbReference type="GO" id="GO:0006310">
    <property type="term" value="P:DNA recombination"/>
    <property type="evidence" value="ECO:0007669"/>
    <property type="project" value="UniProtKB-KW"/>
</dbReference>
<dbReference type="InterPro" id="IPR011010">
    <property type="entry name" value="DNA_brk_join_enz"/>
</dbReference>
<dbReference type="Gene3D" id="1.10.443.10">
    <property type="entry name" value="Intergrase catalytic core"/>
    <property type="match status" value="1"/>
</dbReference>
<evidence type="ECO:0000313" key="4">
    <source>
        <dbReference type="EMBL" id="CAB3774487.1"/>
    </source>
</evidence>
<evidence type="ECO:0000256" key="1">
    <source>
        <dbReference type="ARBA" id="ARBA00023172"/>
    </source>
</evidence>
<dbReference type="Proteomes" id="UP000494363">
    <property type="component" value="Unassembled WGS sequence"/>
</dbReference>
<dbReference type="GO" id="GO:0015074">
    <property type="term" value="P:DNA integration"/>
    <property type="evidence" value="ECO:0007669"/>
    <property type="project" value="InterPro"/>
</dbReference>
<reference evidence="4 5" key="1">
    <citation type="submission" date="2020-04" db="EMBL/GenBank/DDBJ databases">
        <authorList>
            <person name="De Canck E."/>
        </authorList>
    </citation>
    <scope>NUCLEOTIDE SEQUENCE [LARGE SCALE GENOMIC DNA]</scope>
    <source>
        <strain evidence="4 5">LMG 29542</strain>
    </source>
</reference>
<proteinExistence type="predicted"/>
<accession>A0A6J5FAK1</accession>
<gene>
    <name evidence="4" type="primary">xerC_15</name>
    <name evidence="4" type="ORF">LMG29542_07864</name>
</gene>
<keyword evidence="5" id="KW-1185">Reference proteome</keyword>
<name>A0A6J5FAK1_9BURK</name>